<accession>A0ABS8K0M8</accession>
<reference evidence="2 3" key="1">
    <citation type="submission" date="2021-11" db="EMBL/GenBank/DDBJ databases">
        <authorList>
            <person name="Oh E.-T."/>
            <person name="Kim S.-B."/>
        </authorList>
    </citation>
    <scope>NUCLEOTIDE SEQUENCE [LARGE SCALE GENOMIC DNA]</scope>
    <source>
        <strain evidence="2 3">MMS20-SJTR3</strain>
    </source>
</reference>
<keyword evidence="3" id="KW-1185">Reference proteome</keyword>
<sequence length="186" mass="19448">MRFRSYLAAGAAALLPALALAGQPNAQPAEQAAAQPLFISVNGQAVPVKTETRVVQTASGPLKISTWSWRSPQGGASVAMQSGTTSVPPELALRQMQAMQAMQYQMRAAQMQMIAMQQQMQRQMIALQHAALAGAFATPTPHSVVFAAPVGAAPQQVIILNPLRRSAPPAPAPAPAVPAKGPEIKV</sequence>
<evidence type="ECO:0000313" key="2">
    <source>
        <dbReference type="EMBL" id="MCC8395710.1"/>
    </source>
</evidence>
<protein>
    <submittedName>
        <fullName evidence="2">Uncharacterized protein</fullName>
    </submittedName>
</protein>
<dbReference type="EMBL" id="JAJITD010000013">
    <property type="protein sequence ID" value="MCC8395710.1"/>
    <property type="molecule type" value="Genomic_DNA"/>
</dbReference>
<name>A0ABS8K0M8_9BURK</name>
<comment type="caution">
    <text evidence="2">The sequence shown here is derived from an EMBL/GenBank/DDBJ whole genome shotgun (WGS) entry which is preliminary data.</text>
</comment>
<gene>
    <name evidence="2" type="ORF">LJ656_24305</name>
</gene>
<evidence type="ECO:0000313" key="3">
    <source>
        <dbReference type="Proteomes" id="UP001431019"/>
    </source>
</evidence>
<feature type="signal peptide" evidence="1">
    <location>
        <begin position="1"/>
        <end position="21"/>
    </location>
</feature>
<proteinExistence type="predicted"/>
<evidence type="ECO:0000256" key="1">
    <source>
        <dbReference type="SAM" id="SignalP"/>
    </source>
</evidence>
<dbReference type="Proteomes" id="UP001431019">
    <property type="component" value="Unassembled WGS sequence"/>
</dbReference>
<keyword evidence="1" id="KW-0732">Signal</keyword>
<dbReference type="RefSeq" id="WP_230512069.1">
    <property type="nucleotide sequence ID" value="NZ_JAJITD010000013.1"/>
</dbReference>
<organism evidence="2 3">
    <name type="scientific">Paraburkholderia sejongensis</name>
    <dbReference type="NCBI Taxonomy" id="2886946"/>
    <lineage>
        <taxon>Bacteria</taxon>
        <taxon>Pseudomonadati</taxon>
        <taxon>Pseudomonadota</taxon>
        <taxon>Betaproteobacteria</taxon>
        <taxon>Burkholderiales</taxon>
        <taxon>Burkholderiaceae</taxon>
        <taxon>Paraburkholderia</taxon>
    </lineage>
</organism>
<feature type="chain" id="PRO_5046899108" evidence="1">
    <location>
        <begin position="22"/>
        <end position="186"/>
    </location>
</feature>